<accession>A0A4Y9YQI3</accession>
<evidence type="ECO:0000313" key="2">
    <source>
        <dbReference type="Proteomes" id="UP000298390"/>
    </source>
</evidence>
<protein>
    <submittedName>
        <fullName evidence="1">Uncharacterized protein</fullName>
    </submittedName>
</protein>
<dbReference type="AlphaFoldDB" id="A0A4Y9YQI3"/>
<dbReference type="Proteomes" id="UP000298390">
    <property type="component" value="Unassembled WGS sequence"/>
</dbReference>
<comment type="caution">
    <text evidence="1">The sequence shown here is derived from an EMBL/GenBank/DDBJ whole genome shotgun (WGS) entry which is preliminary data.</text>
</comment>
<dbReference type="STRING" id="34475.A0A4Y9YQI3"/>
<reference evidence="1 2" key="1">
    <citation type="submission" date="2019-01" db="EMBL/GenBank/DDBJ databases">
        <title>Genome sequencing of the rare red list fungi Fomitopsis rosea.</title>
        <authorList>
            <person name="Buettner E."/>
            <person name="Kellner H."/>
        </authorList>
    </citation>
    <scope>NUCLEOTIDE SEQUENCE [LARGE SCALE GENOMIC DNA]</scope>
    <source>
        <strain evidence="1 2">DSM 105464</strain>
    </source>
</reference>
<name>A0A4Y9YQI3_9APHY</name>
<proteinExistence type="predicted"/>
<dbReference type="EMBL" id="SEKV01000110">
    <property type="protein sequence ID" value="TFY64070.1"/>
    <property type="molecule type" value="Genomic_DNA"/>
</dbReference>
<gene>
    <name evidence="1" type="ORF">EVJ58_g2863</name>
</gene>
<evidence type="ECO:0000313" key="1">
    <source>
        <dbReference type="EMBL" id="TFY64070.1"/>
    </source>
</evidence>
<sequence>MYNEAMLLAALPESEARAEFYKSRTMELQAANILNKAYCKTMQEQLEFQEKKKQRRGKGKLLGDGLPVLLSGDAFFQRVAELKMVRESIQVAMVEYRKQVEQRKQWIAVRQSQWEEEQWGADKAAAKTMKQKFNQPKLLLGRLPQQSQSLMHVWNYMLMAETKQHNVSSLSMLID</sequence>
<organism evidence="1 2">
    <name type="scientific">Rhodofomes roseus</name>
    <dbReference type="NCBI Taxonomy" id="34475"/>
    <lineage>
        <taxon>Eukaryota</taxon>
        <taxon>Fungi</taxon>
        <taxon>Dikarya</taxon>
        <taxon>Basidiomycota</taxon>
        <taxon>Agaricomycotina</taxon>
        <taxon>Agaricomycetes</taxon>
        <taxon>Polyporales</taxon>
        <taxon>Rhodofomes</taxon>
    </lineage>
</organism>